<name>A0AB34VFG0_9GAMM</name>
<dbReference type="Pfam" id="PF10733">
    <property type="entry name" value="DUF2525"/>
    <property type="match status" value="1"/>
</dbReference>
<dbReference type="EMBL" id="LDSI01000019">
    <property type="protein sequence ID" value="KTS96305.1"/>
    <property type="molecule type" value="Genomic_DNA"/>
</dbReference>
<comment type="caution">
    <text evidence="1">The sequence shown here is derived from an EMBL/GenBank/DDBJ whole genome shotgun (WGS) entry which is preliminary data.</text>
</comment>
<dbReference type="Proteomes" id="UP000072520">
    <property type="component" value="Unassembled WGS sequence"/>
</dbReference>
<organism evidence="1 2">
    <name type="scientific">Pantoea stewartii</name>
    <dbReference type="NCBI Taxonomy" id="66269"/>
    <lineage>
        <taxon>Bacteria</taxon>
        <taxon>Pseudomonadati</taxon>
        <taxon>Pseudomonadota</taxon>
        <taxon>Gammaproteobacteria</taxon>
        <taxon>Enterobacterales</taxon>
        <taxon>Erwiniaceae</taxon>
        <taxon>Pantoea</taxon>
    </lineage>
</organism>
<accession>A0AB34VFG0</accession>
<proteinExistence type="predicted"/>
<sequence length="76" mass="8569">MTHFLASDENQSDRDSEMDALLHAIQRDTAGRVQDYFSPQVAQAEKNAGGPTAPCREPAEQCEMDIHDCRYSEINR</sequence>
<gene>
    <name evidence="1" type="ORF">RSA13_13960</name>
</gene>
<dbReference type="RefSeq" id="WP_058708344.1">
    <property type="nucleotide sequence ID" value="NZ_LDSI01000019.1"/>
</dbReference>
<evidence type="ECO:0000313" key="2">
    <source>
        <dbReference type="Proteomes" id="UP000072520"/>
    </source>
</evidence>
<dbReference type="AlphaFoldDB" id="A0AB34VFG0"/>
<reference evidence="1 2" key="1">
    <citation type="journal article" date="2016" name="Front. Microbiol.">
        <title>Genomic Resource of Rice Seed Associated Bacteria.</title>
        <authorList>
            <person name="Midha S."/>
            <person name="Bansal K."/>
            <person name="Sharma S."/>
            <person name="Kumar N."/>
            <person name="Patil P.P."/>
            <person name="Chaudhry V."/>
            <person name="Patil P.B."/>
        </authorList>
    </citation>
    <scope>NUCLEOTIDE SEQUENCE [LARGE SCALE GENOMIC DNA]</scope>
    <source>
        <strain evidence="1 2">RSA13</strain>
    </source>
</reference>
<evidence type="ECO:0008006" key="3">
    <source>
        <dbReference type="Google" id="ProtNLM"/>
    </source>
</evidence>
<dbReference type="InterPro" id="IPR019669">
    <property type="entry name" value="Uncharacterised_YodD"/>
</dbReference>
<protein>
    <recommendedName>
        <fullName evidence="3">DUF2525 domain-containing protein</fullName>
    </recommendedName>
</protein>
<evidence type="ECO:0000313" key="1">
    <source>
        <dbReference type="EMBL" id="KTS96305.1"/>
    </source>
</evidence>